<protein>
    <submittedName>
        <fullName evidence="1">Uncharacterized protein</fullName>
    </submittedName>
</protein>
<proteinExistence type="predicted"/>
<gene>
    <name evidence="1" type="ORF">SAMN04487987_10754</name>
</gene>
<accession>A0A1I1QYK3</accession>
<evidence type="ECO:0000313" key="2">
    <source>
        <dbReference type="Proteomes" id="UP000199439"/>
    </source>
</evidence>
<dbReference type="EMBL" id="FOMI01000007">
    <property type="protein sequence ID" value="SFD24353.1"/>
    <property type="molecule type" value="Genomic_DNA"/>
</dbReference>
<dbReference type="RefSeq" id="WP_092852182.1">
    <property type="nucleotide sequence ID" value="NZ_FOMI01000007.1"/>
</dbReference>
<dbReference type="STRING" id="870482.SAMN04487987_10754"/>
<organism evidence="1 2">
    <name type="scientific">Algibacter pectinivorans</name>
    <dbReference type="NCBI Taxonomy" id="870482"/>
    <lineage>
        <taxon>Bacteria</taxon>
        <taxon>Pseudomonadati</taxon>
        <taxon>Bacteroidota</taxon>
        <taxon>Flavobacteriia</taxon>
        <taxon>Flavobacteriales</taxon>
        <taxon>Flavobacteriaceae</taxon>
        <taxon>Algibacter</taxon>
    </lineage>
</organism>
<reference evidence="2" key="1">
    <citation type="submission" date="2016-10" db="EMBL/GenBank/DDBJ databases">
        <authorList>
            <person name="Varghese N."/>
            <person name="Submissions S."/>
        </authorList>
    </citation>
    <scope>NUCLEOTIDE SEQUENCE [LARGE SCALE GENOMIC DNA]</scope>
    <source>
        <strain evidence="2">DSM 25730</strain>
    </source>
</reference>
<dbReference type="OrthoDB" id="1406748at2"/>
<sequence>MKNMEEENETVNVNNIDGSIVMLTCIYNDLNNLHWKKEINSNGDSFDYDSQDIYRHVLEQILLRFEIVEKISPETDKEERKVLLKDLKIATEKNIKLYIKYSDFFEELPREKLRLDEFNKQKLPENNYTEQEVQARLDQIIELTDREKFFRTSFYNTVGFLINNYHEDMYHISVWIKNLIEANFKGYKPYDSNYLKIHKQSFFNMGVVHHIHKEYNGIIFEKITEIELYNTLNLKNTISYLKIKDKRMIFYLFYKMQNDLLNTEVSEQWLDGILNEINTTKKYYNSQYKAVVWEDRSEKQKEFADSLDTLFKTILVPLTS</sequence>
<dbReference type="Proteomes" id="UP000199439">
    <property type="component" value="Unassembled WGS sequence"/>
</dbReference>
<keyword evidence="2" id="KW-1185">Reference proteome</keyword>
<evidence type="ECO:0000313" key="1">
    <source>
        <dbReference type="EMBL" id="SFD24353.1"/>
    </source>
</evidence>
<dbReference type="AlphaFoldDB" id="A0A1I1QYK3"/>
<name>A0A1I1QYK3_9FLAO</name>